<dbReference type="Proteomes" id="UP000067448">
    <property type="component" value="Unassembled WGS sequence"/>
</dbReference>
<dbReference type="Gene3D" id="3.40.50.150">
    <property type="entry name" value="Vaccinia Virus protein VP39"/>
    <property type="match status" value="1"/>
</dbReference>
<dbReference type="Pfam" id="PF07021">
    <property type="entry name" value="MetW"/>
    <property type="match status" value="1"/>
</dbReference>
<dbReference type="CDD" id="cd02440">
    <property type="entry name" value="AdoMet_MTases"/>
    <property type="match status" value="1"/>
</dbReference>
<dbReference type="AlphaFoldDB" id="A0A117ED29"/>
<comment type="caution">
    <text evidence="1">The sequence shown here is derived from an EMBL/GenBank/DDBJ whole genome shotgun (WGS) entry which is preliminary data.</text>
</comment>
<reference evidence="1 2" key="2">
    <citation type="journal article" date="2016" name="Genome Announc.">
        <title>Draft Genome Sequences of Streptomyces scabiei S58, Streptomyces turgidiscabies T45, and Streptomyces acidiscabies a10, the Pathogens of Potato Common Scab, Isolated in Japan.</title>
        <authorList>
            <person name="Tomihama T."/>
            <person name="Nishi Y."/>
            <person name="Sakai M."/>
            <person name="Ikenaga M."/>
            <person name="Okubo T."/>
            <person name="Ikeda S."/>
        </authorList>
    </citation>
    <scope>NUCLEOTIDE SEQUENCE [LARGE SCALE GENOMIC DNA]</scope>
    <source>
        <strain evidence="1 2">S58</strain>
    </source>
</reference>
<dbReference type="InterPro" id="IPR029063">
    <property type="entry name" value="SAM-dependent_MTases_sf"/>
</dbReference>
<dbReference type="OrthoDB" id="4350821at2"/>
<name>A0A117ED29_STRSC</name>
<protein>
    <submittedName>
        <fullName evidence="1">Methionine biosynthesis protein MetW</fullName>
    </submittedName>
</protein>
<dbReference type="RefSeq" id="WP_059079746.1">
    <property type="nucleotide sequence ID" value="NZ_BCMM01000008.1"/>
</dbReference>
<dbReference type="SUPFAM" id="SSF53335">
    <property type="entry name" value="S-adenosyl-L-methionine-dependent methyltransferases"/>
    <property type="match status" value="1"/>
</dbReference>
<accession>A0A117ED29</accession>
<dbReference type="InterPro" id="IPR010743">
    <property type="entry name" value="Methionine_synth_MetW"/>
</dbReference>
<reference evidence="2" key="1">
    <citation type="submission" date="2015-11" db="EMBL/GenBank/DDBJ databases">
        <authorList>
            <consortium name="Cross-ministerial Strategic Innovation Promotion Program (SIP) consortium"/>
            <person name="Tomihama T."/>
            <person name="Ikenaga M."/>
            <person name="Sakai M."/>
            <person name="Okubo T."/>
            <person name="Ikeda S."/>
        </authorList>
    </citation>
    <scope>NUCLEOTIDE SEQUENCE [LARGE SCALE GENOMIC DNA]</scope>
    <source>
        <strain evidence="2">S58</strain>
    </source>
</reference>
<evidence type="ECO:0000313" key="1">
    <source>
        <dbReference type="EMBL" id="GAQ61893.1"/>
    </source>
</evidence>
<gene>
    <name evidence="1" type="ORF">SsS58_02247</name>
</gene>
<dbReference type="EMBL" id="BCMM01000008">
    <property type="protein sequence ID" value="GAQ61893.1"/>
    <property type="molecule type" value="Genomic_DNA"/>
</dbReference>
<proteinExistence type="predicted"/>
<reference evidence="2" key="3">
    <citation type="submission" date="2016-02" db="EMBL/GenBank/DDBJ databases">
        <title>Draft genome of pathogenic Streptomyces sp. in Japan.</title>
        <authorList>
            <person name="Tomihama T."/>
            <person name="Ikenaga M."/>
            <person name="Sakai M."/>
            <person name="Okubo T."/>
            <person name="Ikeda S."/>
        </authorList>
    </citation>
    <scope>NUCLEOTIDE SEQUENCE [LARGE SCALE GENOMIC DNA]</scope>
    <source>
        <strain evidence="2">S58</strain>
    </source>
</reference>
<sequence length="211" mass="23408">MGEWKLFEGDIPHVSTFEFHKDRARAPHVDQPQHRPRLQRACELVVDAADELVVEASLSESSTAAVVDVSDLGCGDGGLLQLLAEHPHIEGRGYDFQPSNAVGWQQRGVSAQALDVFGADRDKVRLGDVAVVTEVLEHLADPHDVVRWIGKSAQWIVASSPWQERPGRHDECHAWAWDLAGYQALIRQGGYSIEVHDRVGPFQLILGRRTS</sequence>
<evidence type="ECO:0000313" key="2">
    <source>
        <dbReference type="Proteomes" id="UP000067448"/>
    </source>
</evidence>
<organism evidence="1 2">
    <name type="scientific">Streptomyces scabiei</name>
    <dbReference type="NCBI Taxonomy" id="1930"/>
    <lineage>
        <taxon>Bacteria</taxon>
        <taxon>Bacillati</taxon>
        <taxon>Actinomycetota</taxon>
        <taxon>Actinomycetes</taxon>
        <taxon>Kitasatosporales</taxon>
        <taxon>Streptomycetaceae</taxon>
        <taxon>Streptomyces</taxon>
    </lineage>
</organism>